<dbReference type="EC" id="6.3.3.2" evidence="5 7"/>
<sequence>MQTCRSVAILKRELRKRIREKLKLLQDDIVEVESKNIAEQLARWTRFQQARSVACYVSFSKEVDTKEILRLVFESNKRCFLPRVEESDHLTFYQADSLEQIYSWEPNRWGIREPPVTQPVLCLQREPLDMVIVPGLAFDRMGHRLGRGKGYYDRWIAQCKEKRANQPPLFVGVALSVSMVDSVPVDEGDQLMDTVLFPIAS</sequence>
<dbReference type="PIRSF" id="PIRSF006806">
    <property type="entry name" value="FTHF_cligase"/>
    <property type="match status" value="1"/>
</dbReference>
<accession>A0AAV9I4U6</accession>
<keyword evidence="9" id="KW-1185">Reference proteome</keyword>
<dbReference type="AlphaFoldDB" id="A0AAV9I4U6"/>
<gene>
    <name evidence="8" type="ORF">GAYE_PCTG10G0437</name>
</gene>
<keyword evidence="7" id="KW-0479">Metal-binding</keyword>
<feature type="binding site" evidence="6">
    <location>
        <position position="62"/>
    </location>
    <ligand>
        <name>substrate</name>
    </ligand>
</feature>
<keyword evidence="2 6" id="KW-0547">Nucleotide-binding</keyword>
<dbReference type="GO" id="GO:0035999">
    <property type="term" value="P:tetrahydrofolate interconversion"/>
    <property type="evidence" value="ECO:0007669"/>
    <property type="project" value="TreeGrafter"/>
</dbReference>
<dbReference type="Pfam" id="PF01812">
    <property type="entry name" value="5-FTHF_cyc-lig"/>
    <property type="match status" value="1"/>
</dbReference>
<dbReference type="InterPro" id="IPR037171">
    <property type="entry name" value="NagB/RpiA_transferase-like"/>
</dbReference>
<evidence type="ECO:0000256" key="7">
    <source>
        <dbReference type="RuleBase" id="RU361279"/>
    </source>
</evidence>
<comment type="catalytic activity">
    <reaction evidence="4 7">
        <text>(6S)-5-formyl-5,6,7,8-tetrahydrofolate + ATP = (6R)-5,10-methenyltetrahydrofolate + ADP + phosphate</text>
        <dbReference type="Rhea" id="RHEA:10488"/>
        <dbReference type="ChEBI" id="CHEBI:30616"/>
        <dbReference type="ChEBI" id="CHEBI:43474"/>
        <dbReference type="ChEBI" id="CHEBI:57455"/>
        <dbReference type="ChEBI" id="CHEBI:57457"/>
        <dbReference type="ChEBI" id="CHEBI:456216"/>
        <dbReference type="EC" id="6.3.3.2"/>
    </reaction>
</comment>
<keyword evidence="7" id="KW-0460">Magnesium</keyword>
<organism evidence="8 9">
    <name type="scientific">Galdieria yellowstonensis</name>
    <dbReference type="NCBI Taxonomy" id="3028027"/>
    <lineage>
        <taxon>Eukaryota</taxon>
        <taxon>Rhodophyta</taxon>
        <taxon>Bangiophyceae</taxon>
        <taxon>Galdieriales</taxon>
        <taxon>Galdieriaceae</taxon>
        <taxon>Galdieria</taxon>
    </lineage>
</organism>
<evidence type="ECO:0000256" key="5">
    <source>
        <dbReference type="ARBA" id="ARBA00038966"/>
    </source>
</evidence>
<evidence type="ECO:0000313" key="9">
    <source>
        <dbReference type="Proteomes" id="UP001300502"/>
    </source>
</evidence>
<dbReference type="GO" id="GO:0009396">
    <property type="term" value="P:folic acid-containing compound biosynthetic process"/>
    <property type="evidence" value="ECO:0007669"/>
    <property type="project" value="TreeGrafter"/>
</dbReference>
<evidence type="ECO:0000313" key="8">
    <source>
        <dbReference type="EMBL" id="KAK4522547.1"/>
    </source>
</evidence>
<dbReference type="InterPro" id="IPR002698">
    <property type="entry name" value="FTHF_cligase"/>
</dbReference>
<dbReference type="Proteomes" id="UP001300502">
    <property type="component" value="Unassembled WGS sequence"/>
</dbReference>
<evidence type="ECO:0000256" key="3">
    <source>
        <dbReference type="ARBA" id="ARBA00022840"/>
    </source>
</evidence>
<evidence type="ECO:0000256" key="1">
    <source>
        <dbReference type="ARBA" id="ARBA00010638"/>
    </source>
</evidence>
<reference evidence="8 9" key="1">
    <citation type="submission" date="2022-07" db="EMBL/GenBank/DDBJ databases">
        <title>Genome-wide signatures of adaptation to extreme environments.</title>
        <authorList>
            <person name="Cho C.H."/>
            <person name="Yoon H.S."/>
        </authorList>
    </citation>
    <scope>NUCLEOTIDE SEQUENCE [LARGE SCALE GENOMIC DNA]</scope>
    <source>
        <strain evidence="8 9">108.79 E11</strain>
    </source>
</reference>
<keyword evidence="3 6" id="KW-0067">ATP-binding</keyword>
<feature type="binding site" evidence="6">
    <location>
        <position position="57"/>
    </location>
    <ligand>
        <name>substrate</name>
    </ligand>
</feature>
<dbReference type="PANTHER" id="PTHR23407:SF1">
    <property type="entry name" value="5-FORMYLTETRAHYDROFOLATE CYCLO-LIGASE"/>
    <property type="match status" value="1"/>
</dbReference>
<comment type="caution">
    <text evidence="8">The sequence shown here is derived from an EMBL/GenBank/DDBJ whole genome shotgun (WGS) entry which is preliminary data.</text>
</comment>
<evidence type="ECO:0000256" key="2">
    <source>
        <dbReference type="ARBA" id="ARBA00022741"/>
    </source>
</evidence>
<evidence type="ECO:0000256" key="4">
    <source>
        <dbReference type="ARBA" id="ARBA00036539"/>
    </source>
</evidence>
<dbReference type="GO" id="GO:0005739">
    <property type="term" value="C:mitochondrion"/>
    <property type="evidence" value="ECO:0007669"/>
    <property type="project" value="TreeGrafter"/>
</dbReference>
<dbReference type="GO" id="GO:0005524">
    <property type="term" value="F:ATP binding"/>
    <property type="evidence" value="ECO:0007669"/>
    <property type="project" value="UniProtKB-KW"/>
</dbReference>
<dbReference type="SUPFAM" id="SSF100950">
    <property type="entry name" value="NagB/RpiA/CoA transferase-like"/>
    <property type="match status" value="1"/>
</dbReference>
<comment type="cofactor">
    <cofactor evidence="7">
        <name>Mg(2+)</name>
        <dbReference type="ChEBI" id="CHEBI:18420"/>
    </cofactor>
</comment>
<dbReference type="NCBIfam" id="TIGR02727">
    <property type="entry name" value="MTHFS_bact"/>
    <property type="match status" value="1"/>
</dbReference>
<protein>
    <recommendedName>
        <fullName evidence="5 7">5-formyltetrahydrofolate cyclo-ligase</fullName>
        <ecNumber evidence="5 7">6.3.3.2</ecNumber>
    </recommendedName>
</protein>
<dbReference type="PANTHER" id="PTHR23407">
    <property type="entry name" value="ATPASE INHIBITOR/5-FORMYLTETRAHYDROFOLATE CYCLO-LIGASE"/>
    <property type="match status" value="1"/>
</dbReference>
<dbReference type="InterPro" id="IPR024185">
    <property type="entry name" value="FTHF_cligase-like_sf"/>
</dbReference>
<dbReference type="GO" id="GO:0030272">
    <property type="term" value="F:5-formyltetrahydrofolate cyclo-ligase activity"/>
    <property type="evidence" value="ECO:0007669"/>
    <property type="project" value="UniProtKB-EC"/>
</dbReference>
<dbReference type="EMBL" id="JANCYU010000006">
    <property type="protein sequence ID" value="KAK4522547.1"/>
    <property type="molecule type" value="Genomic_DNA"/>
</dbReference>
<proteinExistence type="inferred from homology"/>
<dbReference type="GO" id="GO:0046872">
    <property type="term" value="F:metal ion binding"/>
    <property type="evidence" value="ECO:0007669"/>
    <property type="project" value="UniProtKB-KW"/>
</dbReference>
<feature type="binding site" evidence="6">
    <location>
        <begin position="11"/>
        <end position="15"/>
    </location>
    <ligand>
        <name>ATP</name>
        <dbReference type="ChEBI" id="CHEBI:30616"/>
    </ligand>
</feature>
<name>A0AAV9I4U6_9RHOD</name>
<dbReference type="Gene3D" id="3.40.50.10420">
    <property type="entry name" value="NagB/RpiA/CoA transferase-like"/>
    <property type="match status" value="1"/>
</dbReference>
<feature type="binding site" evidence="6">
    <location>
        <begin position="144"/>
        <end position="152"/>
    </location>
    <ligand>
        <name>ATP</name>
        <dbReference type="ChEBI" id="CHEBI:30616"/>
    </ligand>
</feature>
<evidence type="ECO:0000256" key="6">
    <source>
        <dbReference type="PIRSR" id="PIRSR006806-1"/>
    </source>
</evidence>
<comment type="similarity">
    <text evidence="1 7">Belongs to the 5-formyltetrahydrofolate cyclo-ligase family.</text>
</comment>